<evidence type="ECO:0000256" key="1">
    <source>
        <dbReference type="ARBA" id="ARBA00022741"/>
    </source>
</evidence>
<proteinExistence type="predicted"/>
<dbReference type="Proteomes" id="UP000823046">
    <property type="component" value="Unassembled WGS sequence"/>
</dbReference>
<evidence type="ECO:0000313" key="5">
    <source>
        <dbReference type="Proteomes" id="UP000823046"/>
    </source>
</evidence>
<reference evidence="4 5" key="1">
    <citation type="journal article" date="2020" name="bioRxiv">
        <title>Metabolic contributions of an alphaproteobacterial endosymbiont in the apicomplexan Cardiosporidium cionae.</title>
        <authorList>
            <person name="Hunter E.S."/>
            <person name="Paight C.J."/>
            <person name="Lane C.E."/>
        </authorList>
    </citation>
    <scope>NUCLEOTIDE SEQUENCE [LARGE SCALE GENOMIC DNA]</scope>
    <source>
        <strain evidence="4">ESH_2018</strain>
    </source>
</reference>
<name>A0ABQ7J4C2_9APIC</name>
<keyword evidence="2" id="KW-0067">ATP-binding</keyword>
<feature type="coiled-coil region" evidence="3">
    <location>
        <begin position="246"/>
        <end position="281"/>
    </location>
</feature>
<evidence type="ECO:0000256" key="3">
    <source>
        <dbReference type="SAM" id="Coils"/>
    </source>
</evidence>
<keyword evidence="1" id="KW-0547">Nucleotide-binding</keyword>
<protein>
    <submittedName>
        <fullName evidence="4">Uncharacterized protein</fullName>
    </submittedName>
</protein>
<evidence type="ECO:0000313" key="4">
    <source>
        <dbReference type="EMBL" id="KAF8817935.1"/>
    </source>
</evidence>
<keyword evidence="3" id="KW-0175">Coiled coil</keyword>
<comment type="caution">
    <text evidence="4">The sequence shown here is derived from an EMBL/GenBank/DDBJ whole genome shotgun (WGS) entry which is preliminary data.</text>
</comment>
<keyword evidence="5" id="KW-1185">Reference proteome</keyword>
<dbReference type="EMBL" id="JADAQX010001195">
    <property type="protein sequence ID" value="KAF8817935.1"/>
    <property type="molecule type" value="Genomic_DNA"/>
</dbReference>
<gene>
    <name evidence="4" type="ORF">IE077_002716</name>
</gene>
<evidence type="ECO:0000256" key="2">
    <source>
        <dbReference type="ARBA" id="ARBA00022840"/>
    </source>
</evidence>
<organism evidence="4 5">
    <name type="scientific">Cardiosporidium cionae</name>
    <dbReference type="NCBI Taxonomy" id="476202"/>
    <lineage>
        <taxon>Eukaryota</taxon>
        <taxon>Sar</taxon>
        <taxon>Alveolata</taxon>
        <taxon>Apicomplexa</taxon>
        <taxon>Aconoidasida</taxon>
        <taxon>Nephromycida</taxon>
        <taxon>Cardiosporidium</taxon>
    </lineage>
</organism>
<feature type="non-terminal residue" evidence="4">
    <location>
        <position position="1"/>
    </location>
</feature>
<dbReference type="PANTHER" id="PTHR48103">
    <property type="entry name" value="MIDASIN-RELATED"/>
    <property type="match status" value="1"/>
</dbReference>
<dbReference type="PANTHER" id="PTHR48103:SF2">
    <property type="entry name" value="MIDASIN"/>
    <property type="match status" value="1"/>
</dbReference>
<sequence>ESVAATAANRWLLPLLHILYSEKSTTSSHTPPLSSKKEKRSPEEIIETMDTLITFFRTAPLGEFKRRLQLLECCANLGLTSSSFYPREMGGIMYHIARFVAIWSPLIEKTMAQARKEMDKQVEDLIKLTRWDLSNPLAMKETVRRTHHQLRKITRKFDEALMELCDHPLAHAYTQRQQEEEVKKKLLFLQKPVLITSKIHSLKNNSKELYEKETCVEKENSSLSTEGGISIHSNNRLGLSFLLSYLLHTSQEIQKLQEERNSMAEKTSQRLQDHVLELEERIQGALSYAEKTPFQEKKRWIRELREFLHDQLGLTVMHYDRKALLAEMMRMEGLPFLSSTKPKDSPFLWDLPSTVETKISPLFLKTENSSSLSAPSLTTTTQISNAFGCLWEAAHEHLYHTMHLYLNFSQSLPHADIQTEAQRLLGYGTALFHRCLQHRHRCWHFSRQLQPVVDLCSVALWEPS</sequence>
<feature type="non-terminal residue" evidence="4">
    <location>
        <position position="464"/>
    </location>
</feature>
<accession>A0ABQ7J4C2</accession>